<protein>
    <recommendedName>
        <fullName evidence="5">WDR36/Utp21 C-terminal domain-containing protein</fullName>
    </recommendedName>
</protein>
<dbReference type="PROSITE" id="PS50294">
    <property type="entry name" value="WD_REPEATS_REGION"/>
    <property type="match status" value="2"/>
</dbReference>
<dbReference type="InterPro" id="IPR007319">
    <property type="entry name" value="WDR36/Utp21_C"/>
</dbReference>
<dbReference type="Proteomes" id="UP001497623">
    <property type="component" value="Unassembled WGS sequence"/>
</dbReference>
<dbReference type="Pfam" id="PF00400">
    <property type="entry name" value="WD40"/>
    <property type="match status" value="1"/>
</dbReference>
<dbReference type="SUPFAM" id="SSF50978">
    <property type="entry name" value="WD40 repeat-like"/>
    <property type="match status" value="1"/>
</dbReference>
<feature type="repeat" description="WD" evidence="3">
    <location>
        <begin position="547"/>
        <end position="588"/>
    </location>
</feature>
<dbReference type="GO" id="GO:0006364">
    <property type="term" value="P:rRNA processing"/>
    <property type="evidence" value="ECO:0007669"/>
    <property type="project" value="InterPro"/>
</dbReference>
<evidence type="ECO:0000313" key="6">
    <source>
        <dbReference type="EMBL" id="CAL4061902.1"/>
    </source>
</evidence>
<keyword evidence="2" id="KW-0677">Repeat</keyword>
<dbReference type="SMART" id="SM00320">
    <property type="entry name" value="WD40"/>
    <property type="match status" value="4"/>
</dbReference>
<organism evidence="6 7">
    <name type="scientific">Meganyctiphanes norvegica</name>
    <name type="common">Northern krill</name>
    <name type="synonym">Thysanopoda norvegica</name>
    <dbReference type="NCBI Taxonomy" id="48144"/>
    <lineage>
        <taxon>Eukaryota</taxon>
        <taxon>Metazoa</taxon>
        <taxon>Ecdysozoa</taxon>
        <taxon>Arthropoda</taxon>
        <taxon>Crustacea</taxon>
        <taxon>Multicrustacea</taxon>
        <taxon>Malacostraca</taxon>
        <taxon>Eumalacostraca</taxon>
        <taxon>Eucarida</taxon>
        <taxon>Euphausiacea</taxon>
        <taxon>Euphausiidae</taxon>
        <taxon>Meganyctiphanes</taxon>
    </lineage>
</organism>
<evidence type="ECO:0000256" key="4">
    <source>
        <dbReference type="SAM" id="MobiDB-lite"/>
    </source>
</evidence>
<evidence type="ECO:0000256" key="1">
    <source>
        <dbReference type="ARBA" id="ARBA00022574"/>
    </source>
</evidence>
<feature type="domain" description="WDR36/Utp21 C-terminal" evidence="5">
    <location>
        <begin position="683"/>
        <end position="886"/>
    </location>
</feature>
<evidence type="ECO:0000259" key="5">
    <source>
        <dbReference type="Pfam" id="PF04192"/>
    </source>
</evidence>
<dbReference type="EMBL" id="CAXKWB010000698">
    <property type="protein sequence ID" value="CAL4061902.1"/>
    <property type="molecule type" value="Genomic_DNA"/>
</dbReference>
<dbReference type="PANTHER" id="PTHR22840:SF12">
    <property type="entry name" value="WD REPEAT-CONTAINING PROTEIN 36"/>
    <property type="match status" value="1"/>
</dbReference>
<dbReference type="GO" id="GO:0034388">
    <property type="term" value="C:Pwp2p-containing subcomplex of 90S preribosome"/>
    <property type="evidence" value="ECO:0007669"/>
    <property type="project" value="TreeGrafter"/>
</dbReference>
<dbReference type="InterPro" id="IPR036322">
    <property type="entry name" value="WD40_repeat_dom_sf"/>
</dbReference>
<evidence type="ECO:0000256" key="3">
    <source>
        <dbReference type="PROSITE-ProRule" id="PRU00221"/>
    </source>
</evidence>
<dbReference type="InterPro" id="IPR011047">
    <property type="entry name" value="Quinoprotein_ADH-like_sf"/>
</dbReference>
<dbReference type="GO" id="GO:0032040">
    <property type="term" value="C:small-subunit processome"/>
    <property type="evidence" value="ECO:0007669"/>
    <property type="project" value="InterPro"/>
</dbReference>
<feature type="region of interest" description="Disordered" evidence="4">
    <location>
        <begin position="649"/>
        <end position="680"/>
    </location>
</feature>
<reference evidence="6 7" key="1">
    <citation type="submission" date="2024-05" db="EMBL/GenBank/DDBJ databases">
        <authorList>
            <person name="Wallberg A."/>
        </authorList>
    </citation>
    <scope>NUCLEOTIDE SEQUENCE [LARGE SCALE GENOMIC DNA]</scope>
</reference>
<dbReference type="SUPFAM" id="SSF50998">
    <property type="entry name" value="Quinoprotein alcohol dehydrogenase-like"/>
    <property type="match status" value="1"/>
</dbReference>
<keyword evidence="1 3" id="KW-0853">WD repeat</keyword>
<dbReference type="PANTHER" id="PTHR22840">
    <property type="entry name" value="WD REPEAT-CONTAINING PROTEIN 36"/>
    <property type="match status" value="1"/>
</dbReference>
<evidence type="ECO:0000313" key="7">
    <source>
        <dbReference type="Proteomes" id="UP001497623"/>
    </source>
</evidence>
<dbReference type="PROSITE" id="PS50082">
    <property type="entry name" value="WD_REPEATS_2"/>
    <property type="match status" value="3"/>
</dbReference>
<proteinExistence type="predicted"/>
<dbReference type="InterPro" id="IPR019775">
    <property type="entry name" value="WD40_repeat_CS"/>
</dbReference>
<feature type="repeat" description="WD" evidence="3">
    <location>
        <begin position="256"/>
        <end position="287"/>
    </location>
</feature>
<dbReference type="Gene3D" id="2.130.10.10">
    <property type="entry name" value="YVTN repeat-like/Quinoprotein amine dehydrogenase"/>
    <property type="match status" value="2"/>
</dbReference>
<name>A0AAV2PQZ6_MEGNR</name>
<dbReference type="Pfam" id="PF04192">
    <property type="entry name" value="Utp21"/>
    <property type="match status" value="1"/>
</dbReference>
<dbReference type="InterPro" id="IPR001680">
    <property type="entry name" value="WD40_rpt"/>
</dbReference>
<feature type="compositionally biased region" description="Basic and acidic residues" evidence="4">
    <location>
        <begin position="658"/>
        <end position="671"/>
    </location>
</feature>
<sequence length="893" mass="100431">MLVAAPHVAPYTSAKMLEDHIAYISRYYPYQRDEIIEVFIGDLLRPLELMNYDLFCVNKLLGVKELCRPSDTTHSFSSAQILTTRNAELSCYPNIHSIKVHAIVRMHDLLYIVGNKDFVKLVKIKSITYYSIIAFDAKICLYISVIRPKNNFIEKINKISYFGLKIRHIQRFSSWSPNIPMSAKFRIMRQITIPARSGKLILYSNQFSGCMTNNKQTPKWPINIINFFTVKLHTQVAGSIQDNMSIMERRLASQVRNAHRGPVNGIRCLPNEPLMVTSSVDNTLKMWIFDLPDGGARLLRFREGASKPPLMARFHGALGDTILAAGEDSVMRTFSTVTDILNKSLGLASWNRKAAKRKGVAQDNQKMPPITGFTSEVAQEQAWDNLAAIHRYLPDVTTWSISQQKMGEYKLIHERFKTNDLKRTVATCLELTMCGNYIIIGYSSGHMDKYNIQSGIFRGTFGNPTAHEDAVRGVVTDGLNQFVISGGQEGELRFWRLKDNKGVKKISLDSGIAKMILHRESGLLTVALDDWSAQVIDIDTKIIVRKLYGHGNQITDIAFSPDSKWLVSSSLDKTIRIWDLPTGTCVDQFSIPNPTSSLTMSPVGDFLATTHTGHLGVYLWANKSCFTHVSLRPLPEDYEAPVIPLPSMAADASQMPPKEGEEAQEEIKKEDMEDGEEYKSPAQISEELITLANLPTSRWLNLLNLDVIKKKNKPIEPPKVNKAAPFFIPTVPGLEFKLAEPEEEIKQNEGGSKIRTVSSFEMLSRFGKLLKAAEAGVDYEPALKLLISMGPAAVEVEIRGLDPDIGGSDDVMIRFLEMIKYAFQTKCNFEVAQGYLGLFLKLHADFVKENDEAKQVCEKLAIIQGETWHKLRNTMNQTLTLLSYFKNAALINY</sequence>
<comment type="caution">
    <text evidence="6">The sequence shown here is derived from an EMBL/GenBank/DDBJ whole genome shotgun (WGS) entry which is preliminary data.</text>
</comment>
<dbReference type="Pfam" id="PF25168">
    <property type="entry name" value="Beta-prop_WDR36-Utp21_2nd"/>
    <property type="match status" value="1"/>
</dbReference>
<dbReference type="PROSITE" id="PS00678">
    <property type="entry name" value="WD_REPEATS_1"/>
    <property type="match status" value="1"/>
</dbReference>
<gene>
    <name evidence="6" type="ORF">MNOR_LOCUS2314</name>
</gene>
<evidence type="ECO:0000256" key="2">
    <source>
        <dbReference type="ARBA" id="ARBA00022737"/>
    </source>
</evidence>
<feature type="repeat" description="WD" evidence="3">
    <location>
        <begin position="464"/>
        <end position="505"/>
    </location>
</feature>
<feature type="non-terminal residue" evidence="6">
    <location>
        <position position="893"/>
    </location>
</feature>
<keyword evidence="7" id="KW-1185">Reference proteome</keyword>
<dbReference type="InterPro" id="IPR015943">
    <property type="entry name" value="WD40/YVTN_repeat-like_dom_sf"/>
</dbReference>
<dbReference type="AlphaFoldDB" id="A0AAV2PQZ6"/>
<accession>A0AAV2PQZ6</accession>